<dbReference type="EMBL" id="BJOV01000005">
    <property type="protein sequence ID" value="GEE03754.1"/>
    <property type="molecule type" value="Genomic_DNA"/>
</dbReference>
<gene>
    <name evidence="2" type="ORF">nbrc107696_42000</name>
</gene>
<proteinExistence type="predicted"/>
<name>A0A7I9VEL5_9ACTN</name>
<dbReference type="AlphaFoldDB" id="A0A7I9VEL5"/>
<feature type="region of interest" description="Disordered" evidence="1">
    <location>
        <begin position="36"/>
        <end position="63"/>
    </location>
</feature>
<evidence type="ECO:0000313" key="3">
    <source>
        <dbReference type="Proteomes" id="UP000444960"/>
    </source>
</evidence>
<evidence type="ECO:0000313" key="2">
    <source>
        <dbReference type="EMBL" id="GEE03754.1"/>
    </source>
</evidence>
<evidence type="ECO:0000256" key="1">
    <source>
        <dbReference type="SAM" id="MobiDB-lite"/>
    </source>
</evidence>
<organism evidence="2 3">
    <name type="scientific">Gordonia spumicola</name>
    <dbReference type="NCBI Taxonomy" id="589161"/>
    <lineage>
        <taxon>Bacteria</taxon>
        <taxon>Bacillati</taxon>
        <taxon>Actinomycetota</taxon>
        <taxon>Actinomycetes</taxon>
        <taxon>Mycobacteriales</taxon>
        <taxon>Gordoniaceae</taxon>
        <taxon>Gordonia</taxon>
    </lineage>
</organism>
<reference evidence="3" key="1">
    <citation type="submission" date="2019-06" db="EMBL/GenBank/DDBJ databases">
        <title>Gordonia isolated from sludge of a wastewater treatment plant.</title>
        <authorList>
            <person name="Tamura T."/>
            <person name="Aoyama K."/>
            <person name="Kang Y."/>
            <person name="Saito S."/>
            <person name="Akiyama N."/>
            <person name="Yazawa K."/>
            <person name="Gonoi T."/>
            <person name="Mikami Y."/>
        </authorList>
    </citation>
    <scope>NUCLEOTIDE SEQUENCE [LARGE SCALE GENOMIC DNA]</scope>
    <source>
        <strain evidence="3">NBRC 107696</strain>
    </source>
</reference>
<comment type="caution">
    <text evidence="2">The sequence shown here is derived from an EMBL/GenBank/DDBJ whole genome shotgun (WGS) entry which is preliminary data.</text>
</comment>
<dbReference type="Proteomes" id="UP000444960">
    <property type="component" value="Unassembled WGS sequence"/>
</dbReference>
<sequence>MVLKLMVVCEGLGYQVATPSCDVSATFMPGNGARLCGDRSMDPETTTPSGSGEPEGVEVAGVR</sequence>
<keyword evidence="3" id="KW-1185">Reference proteome</keyword>
<accession>A0A7I9VEL5</accession>
<protein>
    <submittedName>
        <fullName evidence="2">Uncharacterized protein</fullName>
    </submittedName>
</protein>